<keyword evidence="3" id="KW-0515">Mutator protein</keyword>
<keyword evidence="6" id="KW-0227">DNA damage</keyword>
<dbReference type="EMBL" id="MFHT01000018">
    <property type="protein sequence ID" value="OGF77417.1"/>
    <property type="molecule type" value="Genomic_DNA"/>
</dbReference>
<evidence type="ECO:0000256" key="11">
    <source>
        <dbReference type="ARBA" id="ARBA00038905"/>
    </source>
</evidence>
<evidence type="ECO:0000256" key="4">
    <source>
        <dbReference type="ARBA" id="ARBA00022705"/>
    </source>
</evidence>
<comment type="caution">
    <text evidence="13">The sequence shown here is derived from an EMBL/GenBank/DDBJ whole genome shotgun (WGS) entry which is preliminary data.</text>
</comment>
<dbReference type="GO" id="GO:0035539">
    <property type="term" value="F:8-oxo-7,8-dihydrodeoxyguanosine triphosphate pyrophosphatase activity"/>
    <property type="evidence" value="ECO:0007669"/>
    <property type="project" value="UniProtKB-EC"/>
</dbReference>
<evidence type="ECO:0000256" key="5">
    <source>
        <dbReference type="ARBA" id="ARBA00022723"/>
    </source>
</evidence>
<sequence length="158" mass="18179">MNLPENKELHRIVATCIVYKDNRYLITQRALNKKAWPGLWTVPGGGLSIDDYINEPANDHGVWYNALEKTLRREVSEEVGLEVSEIKYLLDMTFIRPDKIPVVTLSFYAPWKSGEVRLNPESIDHAWVNLEEARKYELIAGIIGEIEMVDKILSRPNN</sequence>
<evidence type="ECO:0000256" key="1">
    <source>
        <dbReference type="ARBA" id="ARBA00001946"/>
    </source>
</evidence>
<dbReference type="Gene3D" id="3.90.79.10">
    <property type="entry name" value="Nucleoside Triphosphate Pyrophosphohydrolase"/>
    <property type="match status" value="1"/>
</dbReference>
<name>A0A1F5WPA1_9BACT</name>
<keyword evidence="4" id="KW-0235">DNA replication</keyword>
<dbReference type="GO" id="GO:0044716">
    <property type="term" value="F:8-oxo-GDP phosphatase activity"/>
    <property type="evidence" value="ECO:0007669"/>
    <property type="project" value="TreeGrafter"/>
</dbReference>
<evidence type="ECO:0000313" key="13">
    <source>
        <dbReference type="EMBL" id="OGF77417.1"/>
    </source>
</evidence>
<evidence type="ECO:0000256" key="9">
    <source>
        <dbReference type="ARBA" id="ARBA00023204"/>
    </source>
</evidence>
<dbReference type="InterPro" id="IPR047127">
    <property type="entry name" value="MutT-like"/>
</dbReference>
<dbReference type="GO" id="GO:0008413">
    <property type="term" value="F:8-oxo-7,8-dihydroguanosine triphosphate pyrophosphatase activity"/>
    <property type="evidence" value="ECO:0007669"/>
    <property type="project" value="TreeGrafter"/>
</dbReference>
<evidence type="ECO:0000256" key="7">
    <source>
        <dbReference type="ARBA" id="ARBA00022801"/>
    </source>
</evidence>
<comment type="similarity">
    <text evidence="2">Belongs to the Nudix hydrolase family.</text>
</comment>
<keyword evidence="9" id="KW-0234">DNA repair</keyword>
<organism evidence="13 14">
    <name type="scientific">Candidatus Giovannonibacteria bacterium RIFCSPHIGHO2_12_FULL_43_15</name>
    <dbReference type="NCBI Taxonomy" id="1798341"/>
    <lineage>
        <taxon>Bacteria</taxon>
        <taxon>Candidatus Giovannoniibacteriota</taxon>
    </lineage>
</organism>
<evidence type="ECO:0000256" key="2">
    <source>
        <dbReference type="ARBA" id="ARBA00005582"/>
    </source>
</evidence>
<gene>
    <name evidence="13" type="ORF">A3F23_01590</name>
</gene>
<dbReference type="GO" id="GO:0006281">
    <property type="term" value="P:DNA repair"/>
    <property type="evidence" value="ECO:0007669"/>
    <property type="project" value="UniProtKB-KW"/>
</dbReference>
<evidence type="ECO:0000256" key="8">
    <source>
        <dbReference type="ARBA" id="ARBA00022842"/>
    </source>
</evidence>
<accession>A0A1F5WPA1</accession>
<keyword evidence="7" id="KW-0378">Hydrolase</keyword>
<keyword evidence="8" id="KW-0460">Magnesium</keyword>
<feature type="domain" description="Nudix hydrolase" evidence="12">
    <location>
        <begin position="9"/>
        <end position="151"/>
    </location>
</feature>
<dbReference type="AlphaFoldDB" id="A0A1F5WPA1"/>
<dbReference type="GO" id="GO:0046872">
    <property type="term" value="F:metal ion binding"/>
    <property type="evidence" value="ECO:0007669"/>
    <property type="project" value="UniProtKB-KW"/>
</dbReference>
<comment type="cofactor">
    <cofactor evidence="1">
        <name>Mg(2+)</name>
        <dbReference type="ChEBI" id="CHEBI:18420"/>
    </cofactor>
</comment>
<comment type="catalytic activity">
    <reaction evidence="10">
        <text>8-oxo-dGTP + H2O = 8-oxo-dGMP + diphosphate + H(+)</text>
        <dbReference type="Rhea" id="RHEA:31575"/>
        <dbReference type="ChEBI" id="CHEBI:15377"/>
        <dbReference type="ChEBI" id="CHEBI:15378"/>
        <dbReference type="ChEBI" id="CHEBI:33019"/>
        <dbReference type="ChEBI" id="CHEBI:63224"/>
        <dbReference type="ChEBI" id="CHEBI:77896"/>
        <dbReference type="EC" id="3.6.1.55"/>
    </reaction>
</comment>
<protein>
    <recommendedName>
        <fullName evidence="11">8-oxo-dGTP diphosphatase</fullName>
        <ecNumber evidence="11">3.6.1.55</ecNumber>
    </recommendedName>
</protein>
<dbReference type="InterPro" id="IPR000086">
    <property type="entry name" value="NUDIX_hydrolase_dom"/>
</dbReference>
<dbReference type="PROSITE" id="PS51462">
    <property type="entry name" value="NUDIX"/>
    <property type="match status" value="1"/>
</dbReference>
<dbReference type="PANTHER" id="PTHR47707:SF1">
    <property type="entry name" value="NUDIX HYDROLASE FAMILY PROTEIN"/>
    <property type="match status" value="1"/>
</dbReference>
<dbReference type="Pfam" id="PF00293">
    <property type="entry name" value="NUDIX"/>
    <property type="match status" value="1"/>
</dbReference>
<evidence type="ECO:0000256" key="3">
    <source>
        <dbReference type="ARBA" id="ARBA00022457"/>
    </source>
</evidence>
<dbReference type="InterPro" id="IPR015797">
    <property type="entry name" value="NUDIX_hydrolase-like_dom_sf"/>
</dbReference>
<dbReference type="GO" id="GO:0006260">
    <property type="term" value="P:DNA replication"/>
    <property type="evidence" value="ECO:0007669"/>
    <property type="project" value="UniProtKB-KW"/>
</dbReference>
<reference evidence="13 14" key="1">
    <citation type="journal article" date="2016" name="Nat. Commun.">
        <title>Thousands of microbial genomes shed light on interconnected biogeochemical processes in an aquifer system.</title>
        <authorList>
            <person name="Anantharaman K."/>
            <person name="Brown C.T."/>
            <person name="Hug L.A."/>
            <person name="Sharon I."/>
            <person name="Castelle C.J."/>
            <person name="Probst A.J."/>
            <person name="Thomas B.C."/>
            <person name="Singh A."/>
            <person name="Wilkins M.J."/>
            <person name="Karaoz U."/>
            <person name="Brodie E.L."/>
            <person name="Williams K.H."/>
            <person name="Hubbard S.S."/>
            <person name="Banfield J.F."/>
        </authorList>
    </citation>
    <scope>NUCLEOTIDE SEQUENCE [LARGE SCALE GENOMIC DNA]</scope>
</reference>
<dbReference type="GO" id="GO:0044715">
    <property type="term" value="F:8-oxo-dGDP phosphatase activity"/>
    <property type="evidence" value="ECO:0007669"/>
    <property type="project" value="TreeGrafter"/>
</dbReference>
<evidence type="ECO:0000259" key="12">
    <source>
        <dbReference type="PROSITE" id="PS51462"/>
    </source>
</evidence>
<dbReference type="PANTHER" id="PTHR47707">
    <property type="entry name" value="8-OXO-DGTP DIPHOSPHATASE"/>
    <property type="match status" value="1"/>
</dbReference>
<dbReference type="Proteomes" id="UP000177723">
    <property type="component" value="Unassembled WGS sequence"/>
</dbReference>
<evidence type="ECO:0000256" key="10">
    <source>
        <dbReference type="ARBA" id="ARBA00035861"/>
    </source>
</evidence>
<keyword evidence="5" id="KW-0479">Metal-binding</keyword>
<evidence type="ECO:0000256" key="6">
    <source>
        <dbReference type="ARBA" id="ARBA00022763"/>
    </source>
</evidence>
<dbReference type="EC" id="3.6.1.55" evidence="11"/>
<proteinExistence type="inferred from homology"/>
<evidence type="ECO:0000313" key="14">
    <source>
        <dbReference type="Proteomes" id="UP000177723"/>
    </source>
</evidence>
<dbReference type="SUPFAM" id="SSF55811">
    <property type="entry name" value="Nudix"/>
    <property type="match status" value="1"/>
</dbReference>